<dbReference type="CDD" id="cd16649">
    <property type="entry name" value="mRING-HC-C3HC5_CGRF1-like"/>
    <property type="match status" value="1"/>
</dbReference>
<feature type="domain" description="RING-type" evidence="16">
    <location>
        <begin position="289"/>
        <end position="325"/>
    </location>
</feature>
<dbReference type="FunFam" id="1.10.1170.10:FF:000002">
    <property type="entry name" value="Baculoviral IAP repeat containing 7"/>
    <property type="match status" value="1"/>
</dbReference>
<dbReference type="PANTHER" id="PTHR12183">
    <property type="entry name" value="MITOCHONDRIAL UBIQUITIN LIGASE ACTIVATOR OF NFKB 1"/>
    <property type="match status" value="1"/>
</dbReference>
<comment type="caution">
    <text evidence="17">The sequence shown here is derived from an EMBL/GenBank/DDBJ whole genome shotgun (WGS) entry which is preliminary data.</text>
</comment>
<evidence type="ECO:0000256" key="3">
    <source>
        <dbReference type="ARBA" id="ARBA00012483"/>
    </source>
</evidence>
<dbReference type="InParanoid" id="A0A482XAE7"/>
<dbReference type="InterPro" id="IPR022170">
    <property type="entry name" value="MUL1-like"/>
</dbReference>
<dbReference type="EMBL" id="QKKF02014716">
    <property type="protein sequence ID" value="RZF42622.1"/>
    <property type="molecule type" value="Genomic_DNA"/>
</dbReference>
<evidence type="ECO:0000256" key="1">
    <source>
        <dbReference type="ARBA" id="ARBA00000900"/>
    </source>
</evidence>
<dbReference type="PROSITE" id="PS50089">
    <property type="entry name" value="ZF_RING_2"/>
    <property type="match status" value="1"/>
</dbReference>
<accession>A0A482XAE7</accession>
<dbReference type="STRING" id="195883.A0A482XAE7"/>
<keyword evidence="10" id="KW-0862">Zinc</keyword>
<keyword evidence="11 15" id="KW-1133">Transmembrane helix</keyword>
<proteinExistence type="predicted"/>
<keyword evidence="5 15" id="KW-0812">Transmembrane</keyword>
<evidence type="ECO:0000256" key="4">
    <source>
        <dbReference type="ARBA" id="ARBA00022679"/>
    </source>
</evidence>
<keyword evidence="6" id="KW-0479">Metal-binding</keyword>
<dbReference type="InterPro" id="IPR001841">
    <property type="entry name" value="Znf_RING"/>
</dbReference>
<dbReference type="Proteomes" id="UP000291343">
    <property type="component" value="Unassembled WGS sequence"/>
</dbReference>
<evidence type="ECO:0000313" key="17">
    <source>
        <dbReference type="EMBL" id="RZF42622.1"/>
    </source>
</evidence>
<dbReference type="InterPro" id="IPR051652">
    <property type="entry name" value="MDM2_MDM4_MUL1"/>
</dbReference>
<dbReference type="PANTHER" id="PTHR12183:SF32">
    <property type="entry name" value="MITOCHONDRIAL E3 UBIQUITIN PROTEIN LIGASE 1"/>
    <property type="match status" value="1"/>
</dbReference>
<dbReference type="InterPro" id="IPR013083">
    <property type="entry name" value="Znf_RING/FYVE/PHD"/>
</dbReference>
<dbReference type="OrthoDB" id="66726at2759"/>
<dbReference type="Pfam" id="PF13920">
    <property type="entry name" value="zf-C3HC4_3"/>
    <property type="match status" value="1"/>
</dbReference>
<dbReference type="EC" id="2.3.2.27" evidence="3"/>
<evidence type="ECO:0000256" key="14">
    <source>
        <dbReference type="PROSITE-ProRule" id="PRU00175"/>
    </source>
</evidence>
<dbReference type="AlphaFoldDB" id="A0A482XAE7"/>
<evidence type="ECO:0000256" key="8">
    <source>
        <dbReference type="ARBA" id="ARBA00022786"/>
    </source>
</evidence>
<dbReference type="Gene3D" id="3.30.40.10">
    <property type="entry name" value="Zinc/RING finger domain, C3HC4 (zinc finger)"/>
    <property type="match status" value="1"/>
</dbReference>
<evidence type="ECO:0000256" key="7">
    <source>
        <dbReference type="ARBA" id="ARBA00022771"/>
    </source>
</evidence>
<dbReference type="FunCoup" id="A0A482XAE7">
    <property type="interactions" value="1199"/>
</dbReference>
<keyword evidence="7 14" id="KW-0863">Zinc-finger</keyword>
<keyword evidence="4" id="KW-0808">Transferase</keyword>
<keyword evidence="13 15" id="KW-0472">Membrane</keyword>
<dbReference type="GO" id="GO:0061630">
    <property type="term" value="F:ubiquitin protein ligase activity"/>
    <property type="evidence" value="ECO:0007669"/>
    <property type="project" value="UniProtKB-EC"/>
</dbReference>
<gene>
    <name evidence="17" type="ORF">LSTR_LSTR001417</name>
</gene>
<keyword evidence="9" id="KW-1000">Mitochondrion outer membrane</keyword>
<organism evidence="17 18">
    <name type="scientific">Laodelphax striatellus</name>
    <name type="common">Small brown planthopper</name>
    <name type="synonym">Delphax striatella</name>
    <dbReference type="NCBI Taxonomy" id="195883"/>
    <lineage>
        <taxon>Eukaryota</taxon>
        <taxon>Metazoa</taxon>
        <taxon>Ecdysozoa</taxon>
        <taxon>Arthropoda</taxon>
        <taxon>Hexapoda</taxon>
        <taxon>Insecta</taxon>
        <taxon>Pterygota</taxon>
        <taxon>Neoptera</taxon>
        <taxon>Paraneoptera</taxon>
        <taxon>Hemiptera</taxon>
        <taxon>Auchenorrhyncha</taxon>
        <taxon>Fulgoroidea</taxon>
        <taxon>Delphacidae</taxon>
        <taxon>Criomorphinae</taxon>
        <taxon>Laodelphax</taxon>
    </lineage>
</organism>
<evidence type="ECO:0000256" key="5">
    <source>
        <dbReference type="ARBA" id="ARBA00022692"/>
    </source>
</evidence>
<evidence type="ECO:0000256" key="15">
    <source>
        <dbReference type="SAM" id="Phobius"/>
    </source>
</evidence>
<evidence type="ECO:0000256" key="12">
    <source>
        <dbReference type="ARBA" id="ARBA00023128"/>
    </source>
</evidence>
<evidence type="ECO:0000256" key="13">
    <source>
        <dbReference type="ARBA" id="ARBA00023136"/>
    </source>
</evidence>
<evidence type="ECO:0000313" key="18">
    <source>
        <dbReference type="Proteomes" id="UP000291343"/>
    </source>
</evidence>
<evidence type="ECO:0000256" key="10">
    <source>
        <dbReference type="ARBA" id="ARBA00022833"/>
    </source>
</evidence>
<feature type="transmembrane region" description="Helical" evidence="15">
    <location>
        <begin position="227"/>
        <end position="246"/>
    </location>
</feature>
<reference evidence="17 18" key="1">
    <citation type="journal article" date="2017" name="Gigascience">
        <title>Genome sequence of the small brown planthopper, Laodelphax striatellus.</title>
        <authorList>
            <person name="Zhu J."/>
            <person name="Jiang F."/>
            <person name="Wang X."/>
            <person name="Yang P."/>
            <person name="Bao Y."/>
            <person name="Zhao W."/>
            <person name="Wang W."/>
            <person name="Lu H."/>
            <person name="Wang Q."/>
            <person name="Cui N."/>
            <person name="Li J."/>
            <person name="Chen X."/>
            <person name="Luo L."/>
            <person name="Yu J."/>
            <person name="Kang L."/>
            <person name="Cui F."/>
        </authorList>
    </citation>
    <scope>NUCLEOTIDE SEQUENCE [LARGE SCALE GENOMIC DNA]</scope>
    <source>
        <strain evidence="17">Lst14</strain>
    </source>
</reference>
<protein>
    <recommendedName>
        <fullName evidence="3">RING-type E3 ubiquitin transferase</fullName>
        <ecNumber evidence="3">2.3.2.27</ecNumber>
    </recommendedName>
</protein>
<sequence length="336" mass="38240">MDLWREVLCFTVDAVLFSLSYGQYRYINNTVNKIKTAQFIGLNPDPKNLPEKDRKSVLVQGTVQTLGETLPSFSAPNVRGVYQKVTFVEHAISKNSTGFWSDRRHVIQEIVNSVPFTLRKGNYSIEILDAKSAYFLDLDVVATKFEPTNPTLLDGLVGFFSGIRKRGLEVTEEMLKEGTLITGFGEIDKLSNSQLTLSPPSDGSAYILTSMPISSLIKQLNSQKKTFKWLSLLFGTFGLMLGTYLIRRGWISYKKKMEKNEIRRRLEEMRRERRRQNRSTDEAPGAQPCVVCRVNPIEIILLPCGHFCLCEDCSVQLQDLCPMCRAEIVEMRPVFM</sequence>
<dbReference type="GO" id="GO:0016567">
    <property type="term" value="P:protein ubiquitination"/>
    <property type="evidence" value="ECO:0007669"/>
    <property type="project" value="InterPro"/>
</dbReference>
<evidence type="ECO:0000256" key="6">
    <source>
        <dbReference type="ARBA" id="ARBA00022723"/>
    </source>
</evidence>
<dbReference type="GO" id="GO:0005741">
    <property type="term" value="C:mitochondrial outer membrane"/>
    <property type="evidence" value="ECO:0007669"/>
    <property type="project" value="UniProtKB-SubCell"/>
</dbReference>
<comment type="catalytic activity">
    <reaction evidence="1">
        <text>S-ubiquitinyl-[E2 ubiquitin-conjugating enzyme]-L-cysteine + [acceptor protein]-L-lysine = [E2 ubiquitin-conjugating enzyme]-L-cysteine + N(6)-ubiquitinyl-[acceptor protein]-L-lysine.</text>
        <dbReference type="EC" id="2.3.2.27"/>
    </reaction>
</comment>
<name>A0A482XAE7_LAOST</name>
<evidence type="ECO:0000256" key="9">
    <source>
        <dbReference type="ARBA" id="ARBA00022787"/>
    </source>
</evidence>
<evidence type="ECO:0000256" key="11">
    <source>
        <dbReference type="ARBA" id="ARBA00022989"/>
    </source>
</evidence>
<evidence type="ECO:0000256" key="2">
    <source>
        <dbReference type="ARBA" id="ARBA00004374"/>
    </source>
</evidence>
<evidence type="ECO:0000259" key="16">
    <source>
        <dbReference type="PROSITE" id="PS50089"/>
    </source>
</evidence>
<dbReference type="Pfam" id="PF12483">
    <property type="entry name" value="GIDE"/>
    <property type="match status" value="1"/>
</dbReference>
<keyword evidence="8" id="KW-0833">Ubl conjugation pathway</keyword>
<comment type="subcellular location">
    <subcellularLocation>
        <location evidence="2">Mitochondrion outer membrane</location>
        <topology evidence="2">Multi-pass membrane protein</topology>
    </subcellularLocation>
</comment>
<dbReference type="GO" id="GO:0008270">
    <property type="term" value="F:zinc ion binding"/>
    <property type="evidence" value="ECO:0007669"/>
    <property type="project" value="UniProtKB-KW"/>
</dbReference>
<keyword evidence="18" id="KW-1185">Reference proteome</keyword>
<keyword evidence="12" id="KW-0496">Mitochondrion</keyword>
<dbReference type="SUPFAM" id="SSF57850">
    <property type="entry name" value="RING/U-box"/>
    <property type="match status" value="1"/>
</dbReference>